<keyword evidence="2 5" id="KW-0812">Transmembrane</keyword>
<dbReference type="PIRSF" id="PIRSF005225">
    <property type="entry name" value="LAG1_LAC1"/>
    <property type="match status" value="1"/>
</dbReference>
<evidence type="ECO:0000256" key="1">
    <source>
        <dbReference type="ARBA" id="ARBA00004141"/>
    </source>
</evidence>
<organism evidence="7 8">
    <name type="scientific">Babesia ovata</name>
    <dbReference type="NCBI Taxonomy" id="189622"/>
    <lineage>
        <taxon>Eukaryota</taxon>
        <taxon>Sar</taxon>
        <taxon>Alveolata</taxon>
        <taxon>Apicomplexa</taxon>
        <taxon>Aconoidasida</taxon>
        <taxon>Piroplasmida</taxon>
        <taxon>Babesiidae</taxon>
        <taxon>Babesia</taxon>
    </lineage>
</organism>
<dbReference type="PANTHER" id="PTHR12560">
    <property type="entry name" value="LONGEVITY ASSURANCE FACTOR 1 LAG1"/>
    <property type="match status" value="1"/>
</dbReference>
<evidence type="ECO:0000256" key="4">
    <source>
        <dbReference type="ARBA" id="ARBA00023136"/>
    </source>
</evidence>
<dbReference type="SMART" id="SM00724">
    <property type="entry name" value="TLC"/>
    <property type="match status" value="1"/>
</dbReference>
<dbReference type="InterPro" id="IPR016439">
    <property type="entry name" value="Lag1/Lac1-like"/>
</dbReference>
<sequence>MMRAVHDMFFSTSDGQLKSDACVVVTAMVVLTVLRFLLAGYDGQKDPLWKPLFNVLIDKADVAKPKKTYKLAESLWYLCWHVTSLTCTILLLRAEYGTPGEPKWLYYFLKDHKGMWFFYETLTDVENNTITWPNMPMSGGVRMLKLISMGFWMSCCLYIHWETRRSDIHILRFHHFTTVALLLLEYSYRFHRTGLVGSTNPRNSSGMQIIIILHDIPDVLLFTTKCLSYLRLVPDLVTGAVFLLYGTSHFVCRLVMLGAYVVRPLFFNIGTPETYEYAMKYVFTVPGGLLCICLLTILTVMNIYWLNLIVSMIRKFASGAEISTYHRSATSLAAEDEREKDD</sequence>
<dbReference type="VEuPathDB" id="PiroplasmaDB:BOVATA_005550"/>
<keyword evidence="8" id="KW-1185">Reference proteome</keyword>
<dbReference type="InterPro" id="IPR006634">
    <property type="entry name" value="TLC-dom"/>
</dbReference>
<evidence type="ECO:0000313" key="8">
    <source>
        <dbReference type="Proteomes" id="UP000236319"/>
    </source>
</evidence>
<keyword evidence="4 5" id="KW-0472">Membrane</keyword>
<proteinExistence type="predicted"/>
<dbReference type="PANTHER" id="PTHR12560:SF0">
    <property type="entry name" value="LD18904P"/>
    <property type="match status" value="1"/>
</dbReference>
<evidence type="ECO:0000256" key="5">
    <source>
        <dbReference type="SAM" id="Phobius"/>
    </source>
</evidence>
<dbReference type="GO" id="GO:0050291">
    <property type="term" value="F:sphingosine N-acyltransferase activity"/>
    <property type="evidence" value="ECO:0007669"/>
    <property type="project" value="InterPro"/>
</dbReference>
<accession>A0A2H6K7T2</accession>
<evidence type="ECO:0000313" key="7">
    <source>
        <dbReference type="EMBL" id="GBE59062.1"/>
    </source>
</evidence>
<dbReference type="OrthoDB" id="537032at2759"/>
<feature type="transmembrane region" description="Helical" evidence="5">
    <location>
        <begin position="142"/>
        <end position="161"/>
    </location>
</feature>
<dbReference type="AlphaFoldDB" id="A0A2H6K7T2"/>
<dbReference type="Proteomes" id="UP000236319">
    <property type="component" value="Unassembled WGS sequence"/>
</dbReference>
<evidence type="ECO:0000259" key="6">
    <source>
        <dbReference type="SMART" id="SM00724"/>
    </source>
</evidence>
<evidence type="ECO:0000256" key="2">
    <source>
        <dbReference type="ARBA" id="ARBA00022692"/>
    </source>
</evidence>
<evidence type="ECO:0000256" key="3">
    <source>
        <dbReference type="ARBA" id="ARBA00022989"/>
    </source>
</evidence>
<gene>
    <name evidence="7" type="ORF">BOVATA_005550</name>
</gene>
<dbReference type="Pfam" id="PF03798">
    <property type="entry name" value="TRAM_LAG1_CLN8"/>
    <property type="match status" value="1"/>
</dbReference>
<dbReference type="GeneID" id="39872832"/>
<comment type="subcellular location">
    <subcellularLocation>
        <location evidence="1">Membrane</location>
        <topology evidence="1">Multi-pass membrane protein</topology>
    </subcellularLocation>
</comment>
<feature type="transmembrane region" description="Helical" evidence="5">
    <location>
        <begin position="21"/>
        <end position="41"/>
    </location>
</feature>
<dbReference type="GO" id="GO:0005783">
    <property type="term" value="C:endoplasmic reticulum"/>
    <property type="evidence" value="ECO:0007669"/>
    <property type="project" value="TreeGrafter"/>
</dbReference>
<protein>
    <submittedName>
        <fullName evidence="7">Longevity-assurance domain-containing protein</fullName>
    </submittedName>
</protein>
<dbReference type="GO" id="GO:0016020">
    <property type="term" value="C:membrane"/>
    <property type="evidence" value="ECO:0007669"/>
    <property type="project" value="UniProtKB-SubCell"/>
</dbReference>
<feature type="transmembrane region" description="Helical" evidence="5">
    <location>
        <begin position="281"/>
        <end position="306"/>
    </location>
</feature>
<name>A0A2H6K7T2_9APIC</name>
<feature type="domain" description="TLC" evidence="6">
    <location>
        <begin position="91"/>
        <end position="318"/>
    </location>
</feature>
<keyword evidence="3 5" id="KW-1133">Transmembrane helix</keyword>
<reference evidence="7 8" key="1">
    <citation type="journal article" date="2017" name="BMC Genomics">
        <title>Whole-genome assembly of Babesia ovata and comparative genomics between closely related pathogens.</title>
        <authorList>
            <person name="Yamagishi J."/>
            <person name="Asada M."/>
            <person name="Hakimi H."/>
            <person name="Tanaka T.Q."/>
            <person name="Sugimoto C."/>
            <person name="Kawazu S."/>
        </authorList>
    </citation>
    <scope>NUCLEOTIDE SEQUENCE [LARGE SCALE GENOMIC DNA]</scope>
    <source>
        <strain evidence="7 8">Miyake</strain>
    </source>
</reference>
<comment type="caution">
    <text evidence="7">The sequence shown here is derived from an EMBL/GenBank/DDBJ whole genome shotgun (WGS) entry which is preliminary data.</text>
</comment>
<dbReference type="EMBL" id="BDSA01000001">
    <property type="protein sequence ID" value="GBE59062.1"/>
    <property type="molecule type" value="Genomic_DNA"/>
</dbReference>
<feature type="transmembrane region" description="Helical" evidence="5">
    <location>
        <begin position="242"/>
        <end position="261"/>
    </location>
</feature>
<dbReference type="GO" id="GO:0046513">
    <property type="term" value="P:ceramide biosynthetic process"/>
    <property type="evidence" value="ECO:0007669"/>
    <property type="project" value="InterPro"/>
</dbReference>
<dbReference type="RefSeq" id="XP_028865305.1">
    <property type="nucleotide sequence ID" value="XM_029009472.1"/>
</dbReference>